<dbReference type="InterPro" id="IPR044824">
    <property type="entry name" value="MAIN-like"/>
</dbReference>
<dbReference type="GO" id="GO:0010073">
    <property type="term" value="P:meristem maintenance"/>
    <property type="evidence" value="ECO:0007669"/>
    <property type="project" value="InterPro"/>
</dbReference>
<dbReference type="Pfam" id="PF10536">
    <property type="entry name" value="PMD"/>
    <property type="match status" value="1"/>
</dbReference>
<sequence>MEDRRDWGGGGDDPEENTQRIIERIWESLTDIRMRMDQQAPVPPVAIPPGDGETVPIAPVPPGVEVPFVAPLPPLPPVLVAEELVMQVEKFLRLQPPTYLGGPNPDTAEHWVHEIERVFTTMRCPAADRFVLATYQLRGFALEWWRLKMQTTFAASEERAVLDTPARVDANLCDLQDIGLPEGSSLTPFSFSLALFSCPCFPTASNGCRRLVGGSWNEDIPPYSGPKAARESYAALQQISAIPGHICMRPELQILPGHRRFSRVPWLAPMLELLPPASISHLKEWGLSTVLVLAKKYDKMVHVWDSVTALAERWHPQTHTFVFPTFEATVLLEELEIMLVLPRYQRGEELAVSYTVASINSWSILVEITTRKMDLQYMTSGMHVHLLPIAQWIVSQCKRKTGNYRAIAKAAAICICGVILFPTMDGAISFANFSIVDSISEGPFFGSIIALELWMGVHIQFRAMGELATECKTMINHPLAFRTELSLRLLGNEALVTYNPDWCYLQCGAARTVVPILSHYPPTQERKRGDEQDEHDVRSAIVHWEGCARSIVQAEVEEDEDVMKEYIEALQKKVQPAVGIV</sequence>
<name>A0A843WS55_COLES</name>
<feature type="domain" description="Aminotransferase-like plant mobile" evidence="1">
    <location>
        <begin position="303"/>
        <end position="436"/>
    </location>
</feature>
<protein>
    <recommendedName>
        <fullName evidence="1">Aminotransferase-like plant mobile domain-containing protein</fullName>
    </recommendedName>
</protein>
<gene>
    <name evidence="2" type="ORF">Taro_041016</name>
</gene>
<keyword evidence="3" id="KW-1185">Reference proteome</keyword>
<dbReference type="Proteomes" id="UP000652761">
    <property type="component" value="Unassembled WGS sequence"/>
</dbReference>
<reference evidence="2" key="1">
    <citation type="submission" date="2017-07" db="EMBL/GenBank/DDBJ databases">
        <title>Taro Niue Genome Assembly and Annotation.</title>
        <authorList>
            <person name="Atibalentja N."/>
            <person name="Keating K."/>
            <person name="Fields C.J."/>
        </authorList>
    </citation>
    <scope>NUCLEOTIDE SEQUENCE</scope>
    <source>
        <strain evidence="2">Niue_2</strain>
        <tissue evidence="2">Leaf</tissue>
    </source>
</reference>
<organism evidence="2 3">
    <name type="scientific">Colocasia esculenta</name>
    <name type="common">Wild taro</name>
    <name type="synonym">Arum esculentum</name>
    <dbReference type="NCBI Taxonomy" id="4460"/>
    <lineage>
        <taxon>Eukaryota</taxon>
        <taxon>Viridiplantae</taxon>
        <taxon>Streptophyta</taxon>
        <taxon>Embryophyta</taxon>
        <taxon>Tracheophyta</taxon>
        <taxon>Spermatophyta</taxon>
        <taxon>Magnoliopsida</taxon>
        <taxon>Liliopsida</taxon>
        <taxon>Araceae</taxon>
        <taxon>Aroideae</taxon>
        <taxon>Colocasieae</taxon>
        <taxon>Colocasia</taxon>
    </lineage>
</organism>
<evidence type="ECO:0000259" key="1">
    <source>
        <dbReference type="Pfam" id="PF10536"/>
    </source>
</evidence>
<dbReference type="AlphaFoldDB" id="A0A843WS55"/>
<accession>A0A843WS55</accession>
<proteinExistence type="predicted"/>
<dbReference type="EMBL" id="NMUH01004044">
    <property type="protein sequence ID" value="MQM08161.1"/>
    <property type="molecule type" value="Genomic_DNA"/>
</dbReference>
<evidence type="ECO:0000313" key="3">
    <source>
        <dbReference type="Proteomes" id="UP000652761"/>
    </source>
</evidence>
<dbReference type="PANTHER" id="PTHR46033:SF8">
    <property type="entry name" value="PROTEIN MAINTENANCE OF MERISTEMS-LIKE"/>
    <property type="match status" value="1"/>
</dbReference>
<evidence type="ECO:0000313" key="2">
    <source>
        <dbReference type="EMBL" id="MQM08161.1"/>
    </source>
</evidence>
<comment type="caution">
    <text evidence="2">The sequence shown here is derived from an EMBL/GenBank/DDBJ whole genome shotgun (WGS) entry which is preliminary data.</text>
</comment>
<dbReference type="InterPro" id="IPR019557">
    <property type="entry name" value="AminoTfrase-like_pln_mobile"/>
</dbReference>
<dbReference type="PANTHER" id="PTHR46033">
    <property type="entry name" value="PROTEIN MAIN-LIKE 2"/>
    <property type="match status" value="1"/>
</dbReference>